<keyword evidence="2" id="KW-1185">Reference proteome</keyword>
<dbReference type="AlphaFoldDB" id="A0AAV4DA93"/>
<reference evidence="1 2" key="1">
    <citation type="journal article" date="2021" name="Elife">
        <title>Chloroplast acquisition without the gene transfer in kleptoplastic sea slugs, Plakobranchus ocellatus.</title>
        <authorList>
            <person name="Maeda T."/>
            <person name="Takahashi S."/>
            <person name="Yoshida T."/>
            <person name="Shimamura S."/>
            <person name="Takaki Y."/>
            <person name="Nagai Y."/>
            <person name="Toyoda A."/>
            <person name="Suzuki Y."/>
            <person name="Arimoto A."/>
            <person name="Ishii H."/>
            <person name="Satoh N."/>
            <person name="Nishiyama T."/>
            <person name="Hasebe M."/>
            <person name="Maruyama T."/>
            <person name="Minagawa J."/>
            <person name="Obokata J."/>
            <person name="Shigenobu S."/>
        </authorList>
    </citation>
    <scope>NUCLEOTIDE SEQUENCE [LARGE SCALE GENOMIC DNA]</scope>
</reference>
<gene>
    <name evidence="1" type="ORF">PoB_006747800</name>
</gene>
<organism evidence="1 2">
    <name type="scientific">Plakobranchus ocellatus</name>
    <dbReference type="NCBI Taxonomy" id="259542"/>
    <lineage>
        <taxon>Eukaryota</taxon>
        <taxon>Metazoa</taxon>
        <taxon>Spiralia</taxon>
        <taxon>Lophotrochozoa</taxon>
        <taxon>Mollusca</taxon>
        <taxon>Gastropoda</taxon>
        <taxon>Heterobranchia</taxon>
        <taxon>Euthyneura</taxon>
        <taxon>Panpulmonata</taxon>
        <taxon>Sacoglossa</taxon>
        <taxon>Placobranchoidea</taxon>
        <taxon>Plakobranchidae</taxon>
        <taxon>Plakobranchus</taxon>
    </lineage>
</organism>
<sequence length="87" mass="9890">MLFPQVLKHFLNLNLMNVSKDIPGILHMDNHHSHTTLEVIDMARENDLIILFRKLFHSEQVSSSQSPENIPEVAIDSAYSGVDDTSF</sequence>
<proteinExistence type="predicted"/>
<protein>
    <recommendedName>
        <fullName evidence="3">DDE-1 domain-containing protein</fullName>
    </recommendedName>
</protein>
<dbReference type="EMBL" id="BLXT01007646">
    <property type="protein sequence ID" value="GFO40973.1"/>
    <property type="molecule type" value="Genomic_DNA"/>
</dbReference>
<accession>A0AAV4DA93</accession>
<evidence type="ECO:0000313" key="1">
    <source>
        <dbReference type="EMBL" id="GFO40973.1"/>
    </source>
</evidence>
<dbReference type="Proteomes" id="UP000735302">
    <property type="component" value="Unassembled WGS sequence"/>
</dbReference>
<name>A0AAV4DA93_9GAST</name>
<evidence type="ECO:0008006" key="3">
    <source>
        <dbReference type="Google" id="ProtNLM"/>
    </source>
</evidence>
<evidence type="ECO:0000313" key="2">
    <source>
        <dbReference type="Proteomes" id="UP000735302"/>
    </source>
</evidence>
<comment type="caution">
    <text evidence="1">The sequence shown here is derived from an EMBL/GenBank/DDBJ whole genome shotgun (WGS) entry which is preliminary data.</text>
</comment>